<name>A0ACB0YWI1_MELEN</name>
<organism evidence="1 2">
    <name type="scientific">Meloidogyne enterolobii</name>
    <name type="common">Root-knot nematode worm</name>
    <name type="synonym">Meloidogyne mayaguensis</name>
    <dbReference type="NCBI Taxonomy" id="390850"/>
    <lineage>
        <taxon>Eukaryota</taxon>
        <taxon>Metazoa</taxon>
        <taxon>Ecdysozoa</taxon>
        <taxon>Nematoda</taxon>
        <taxon>Chromadorea</taxon>
        <taxon>Rhabditida</taxon>
        <taxon>Tylenchina</taxon>
        <taxon>Tylenchomorpha</taxon>
        <taxon>Tylenchoidea</taxon>
        <taxon>Meloidogynidae</taxon>
        <taxon>Meloidogyninae</taxon>
        <taxon>Meloidogyne</taxon>
    </lineage>
</organism>
<dbReference type="Proteomes" id="UP001497535">
    <property type="component" value="Unassembled WGS sequence"/>
</dbReference>
<gene>
    <name evidence="1" type="ORF">MENTE1834_LOCUS17427</name>
</gene>
<evidence type="ECO:0000313" key="1">
    <source>
        <dbReference type="EMBL" id="CAK5065970.1"/>
    </source>
</evidence>
<comment type="caution">
    <text evidence="1">The sequence shown here is derived from an EMBL/GenBank/DDBJ whole genome shotgun (WGS) entry which is preliminary data.</text>
</comment>
<sequence>MCIISTNVAETSLTIPNIRYVVDSGKEKRRDFDPITGVSRFVVDCCSKASANQRSGRAGRVMSGYAFRLYSSSVFEDMPSFSTPEILNKPIEQLVLFLKSMGFAKLTNFPFPTPPKPDQISHAENKLMRLGAITHKNKACFYSDF</sequence>
<dbReference type="EMBL" id="CAVMJV010000020">
    <property type="protein sequence ID" value="CAK5065970.1"/>
    <property type="molecule type" value="Genomic_DNA"/>
</dbReference>
<proteinExistence type="predicted"/>
<accession>A0ACB0YWI1</accession>
<protein>
    <submittedName>
        <fullName evidence="1">Uncharacterized protein</fullName>
    </submittedName>
</protein>
<reference evidence="1" key="1">
    <citation type="submission" date="2023-11" db="EMBL/GenBank/DDBJ databases">
        <authorList>
            <person name="Poullet M."/>
        </authorList>
    </citation>
    <scope>NUCLEOTIDE SEQUENCE</scope>
    <source>
        <strain evidence="1">E1834</strain>
    </source>
</reference>
<evidence type="ECO:0000313" key="2">
    <source>
        <dbReference type="Proteomes" id="UP001497535"/>
    </source>
</evidence>
<keyword evidence="2" id="KW-1185">Reference proteome</keyword>